<dbReference type="GO" id="GO:0015035">
    <property type="term" value="F:protein-disulfide reductase activity"/>
    <property type="evidence" value="ECO:0007669"/>
    <property type="project" value="InterPro"/>
</dbReference>
<dbReference type="Pfam" id="PF04134">
    <property type="entry name" value="DCC1-like"/>
    <property type="match status" value="1"/>
</dbReference>
<dbReference type="EMBL" id="AJTX02000008">
    <property type="protein sequence ID" value="KKI98417.1"/>
    <property type="molecule type" value="Genomic_DNA"/>
</dbReference>
<comment type="caution">
    <text evidence="1">The sequence shown here is derived from an EMBL/GenBank/DDBJ whole genome shotgun (WGS) entry which is preliminary data.</text>
</comment>
<sequence length="133" mass="15407">MYHLIYDGNCNLCVTFTRLLETFDQGQLFHYVPMQDRTQLEQWGISGEDCALGMILVDETRDRRWQGSDAAEEIIRLLPLGSGFVAAYRLLPGAKWLGDRTYEQIRDNRYSWFGSRSQTYWSTCASRSTPPEP</sequence>
<protein>
    <submittedName>
        <fullName evidence="1">Thiol-disulfide oxidoreductase</fullName>
    </submittedName>
</protein>
<dbReference type="InterPro" id="IPR007263">
    <property type="entry name" value="DCC1-like"/>
</dbReference>
<name>A0A0M2PTE1_PROHO</name>
<proteinExistence type="predicted"/>
<dbReference type="InterPro" id="IPR052927">
    <property type="entry name" value="DCC_oxidoreductase"/>
</dbReference>
<gene>
    <name evidence="1" type="ORF">PROH_18335</name>
</gene>
<dbReference type="AlphaFoldDB" id="A0A0M2PTE1"/>
<dbReference type="eggNOG" id="COG3011">
    <property type="taxonomic scope" value="Bacteria"/>
</dbReference>
<reference evidence="1" key="1">
    <citation type="submission" date="2012-04" db="EMBL/GenBank/DDBJ databases">
        <authorList>
            <person name="Borisov I.G."/>
            <person name="Ivanikova N.V."/>
            <person name="Pinevich A.V."/>
        </authorList>
    </citation>
    <scope>NUCLEOTIDE SEQUENCE</scope>
    <source>
        <strain evidence="1">CALU 1027</strain>
    </source>
</reference>
<dbReference type="RefSeq" id="WP_016925036.1">
    <property type="nucleotide sequence ID" value="NZ_KB235938.1"/>
</dbReference>
<evidence type="ECO:0000313" key="2">
    <source>
        <dbReference type="Proteomes" id="UP000034681"/>
    </source>
</evidence>
<dbReference type="OrthoDB" id="9785438at2"/>
<organism evidence="1 2">
    <name type="scientific">Prochlorothrix hollandica PCC 9006 = CALU 1027</name>
    <dbReference type="NCBI Taxonomy" id="317619"/>
    <lineage>
        <taxon>Bacteria</taxon>
        <taxon>Bacillati</taxon>
        <taxon>Cyanobacteriota</taxon>
        <taxon>Cyanophyceae</taxon>
        <taxon>Prochlorotrichales</taxon>
        <taxon>Prochlorotrichaceae</taxon>
        <taxon>Prochlorothrix</taxon>
    </lineage>
</organism>
<keyword evidence="2" id="KW-1185">Reference proteome</keyword>
<accession>A0A0M2PTE1</accession>
<evidence type="ECO:0000313" key="1">
    <source>
        <dbReference type="EMBL" id="KKI98417.1"/>
    </source>
</evidence>
<dbReference type="PANTHER" id="PTHR33639:SF2">
    <property type="entry name" value="DUF393 DOMAIN-CONTAINING PROTEIN"/>
    <property type="match status" value="1"/>
</dbReference>
<dbReference type="PANTHER" id="PTHR33639">
    <property type="entry name" value="THIOL-DISULFIDE OXIDOREDUCTASE DCC"/>
    <property type="match status" value="1"/>
</dbReference>
<dbReference type="STRING" id="317619.GCA_000332315_02557"/>
<dbReference type="Proteomes" id="UP000034681">
    <property type="component" value="Unassembled WGS sequence"/>
</dbReference>